<keyword evidence="5 6" id="KW-1015">Disulfide bond</keyword>
<dbReference type="FunFam" id="2.60.120.260:FF:000100">
    <property type="entry name" value="von Willebrand factor D and EGF domain-containing protein"/>
    <property type="match status" value="1"/>
</dbReference>
<dbReference type="FunFam" id="2.10.25.10:FF:000499">
    <property type="entry name" value="Predicted protein"/>
    <property type="match status" value="1"/>
</dbReference>
<dbReference type="FunFam" id="2.10.25.10:FF:000031">
    <property type="entry name" value="neurogenic locus notch homolog protein 3"/>
    <property type="match status" value="1"/>
</dbReference>
<reference evidence="10" key="2">
    <citation type="submission" date="2025-08" db="UniProtKB">
        <authorList>
            <consortium name="Ensembl"/>
        </authorList>
    </citation>
    <scope>IDENTIFICATION</scope>
</reference>
<dbReference type="InterPro" id="IPR000742">
    <property type="entry name" value="EGF"/>
</dbReference>
<dbReference type="GO" id="GO:0005509">
    <property type="term" value="F:calcium ion binding"/>
    <property type="evidence" value="ECO:0007669"/>
    <property type="project" value="InterPro"/>
</dbReference>
<dbReference type="PANTHER" id="PTHR14949">
    <property type="entry name" value="EGF-LIKE-DOMAIN, MULTIPLE 7, 8"/>
    <property type="match status" value="1"/>
</dbReference>
<dbReference type="InterPro" id="IPR009030">
    <property type="entry name" value="Growth_fac_rcpt_cys_sf"/>
</dbReference>
<dbReference type="SUPFAM" id="SSF57184">
    <property type="entry name" value="Growth factor receptor domain"/>
    <property type="match status" value="1"/>
</dbReference>
<dbReference type="OMA" id="GNLCTCA"/>
<feature type="disulfide bond" evidence="6">
    <location>
        <begin position="1188"/>
        <end position="1197"/>
    </location>
</feature>
<dbReference type="PROSITE" id="PS01187">
    <property type="entry name" value="EGF_CA"/>
    <property type="match status" value="2"/>
</dbReference>
<evidence type="ECO:0000313" key="11">
    <source>
        <dbReference type="Proteomes" id="UP000314987"/>
    </source>
</evidence>
<evidence type="ECO:0008006" key="12">
    <source>
        <dbReference type="Google" id="ProtNLM"/>
    </source>
</evidence>
<feature type="disulfide bond" evidence="6">
    <location>
        <begin position="1225"/>
        <end position="1234"/>
    </location>
</feature>
<reference evidence="11" key="1">
    <citation type="submission" date="2018-12" db="EMBL/GenBank/DDBJ databases">
        <authorList>
            <person name="Yazar S."/>
        </authorList>
    </citation>
    <scope>NUCLEOTIDE SEQUENCE [LARGE SCALE GENOMIC DNA]</scope>
</reference>
<comment type="caution">
    <text evidence="6">Lacks conserved residue(s) required for the propagation of feature annotation.</text>
</comment>
<dbReference type="PROSITE" id="PS50026">
    <property type="entry name" value="EGF_3"/>
    <property type="match status" value="3"/>
</dbReference>
<dbReference type="GO" id="GO:0005576">
    <property type="term" value="C:extracellular region"/>
    <property type="evidence" value="ECO:0007669"/>
    <property type="project" value="TreeGrafter"/>
</dbReference>
<dbReference type="InterPro" id="IPR058727">
    <property type="entry name" value="Helical_Vwde"/>
</dbReference>
<dbReference type="Gene3D" id="2.10.25.10">
    <property type="entry name" value="Laminin"/>
    <property type="match status" value="3"/>
</dbReference>
<dbReference type="GO" id="GO:0005102">
    <property type="term" value="F:signaling receptor binding"/>
    <property type="evidence" value="ECO:0007669"/>
    <property type="project" value="TreeGrafter"/>
</dbReference>
<dbReference type="GeneTree" id="ENSGT00940000163868"/>
<reference evidence="10" key="3">
    <citation type="submission" date="2025-09" db="UniProtKB">
        <authorList>
            <consortium name="Ensembl"/>
        </authorList>
    </citation>
    <scope>IDENTIFICATION</scope>
</reference>
<dbReference type="InterPro" id="IPR050969">
    <property type="entry name" value="Dev_Signal_Modulators"/>
</dbReference>
<feature type="region of interest" description="Disordered" evidence="7">
    <location>
        <begin position="719"/>
        <end position="745"/>
    </location>
</feature>
<dbReference type="STRING" id="29139.ENSVURP00010028000"/>
<keyword evidence="1 6" id="KW-0245">EGF-like domain</keyword>
<feature type="domain" description="VWFD" evidence="9">
    <location>
        <begin position="406"/>
        <end position="589"/>
    </location>
</feature>
<evidence type="ECO:0000256" key="5">
    <source>
        <dbReference type="ARBA" id="ARBA00023157"/>
    </source>
</evidence>
<dbReference type="Pfam" id="PF26129">
    <property type="entry name" value="Vwde"/>
    <property type="match status" value="1"/>
</dbReference>
<feature type="region of interest" description="Disordered" evidence="7">
    <location>
        <begin position="161"/>
        <end position="180"/>
    </location>
</feature>
<dbReference type="Pfam" id="PF00094">
    <property type="entry name" value="VWD"/>
    <property type="match status" value="1"/>
</dbReference>
<dbReference type="InterPro" id="IPR001846">
    <property type="entry name" value="VWF_type-D"/>
</dbReference>
<keyword evidence="4" id="KW-0175">Coiled coil</keyword>
<evidence type="ECO:0000256" key="6">
    <source>
        <dbReference type="PROSITE-ProRule" id="PRU00076"/>
    </source>
</evidence>
<feature type="domain" description="EGF-like" evidence="8">
    <location>
        <begin position="1237"/>
        <end position="1276"/>
    </location>
</feature>
<protein>
    <recommendedName>
        <fullName evidence="12">von Willebrand factor D and EGF domains</fullName>
    </recommendedName>
</protein>
<sequence length="1313" mass="145023">DPGQPCLLLLVNSVPQECSPGGHQVLRDPRRSVDFGAAEPWSVELMCDHSLRPGWYRFQISDSPAEMPKACVEVNRCGTQVPLWLSLREGEALPLPGEAMQLTACASWEFFGAAKDCCLFRIPVTVRNCGPFLVYFLQPTQGCMGYCAEAISVPTSPTCGPDGADVGPPTVTSPPSPPGAPEVEVKLMASKIFLQCTFEGSPTNISQGFVIAWSRLSSEGLREELKKEITVEEFSLLELDGVNLRLGDRIFCSASAFFRENPGMQSVVVESREFFAGIKLRPEVSTILEDGQEYQLRLESTVPVLCPELGQGCKVSLTLKTIDQGDEQRGFTLALSRCQVDLPETSSCENGTCSQAVIYFTAIIDFARDGDRVTEIAVEPIISENFLWSSYVPEGTQIKVKDLPTANCYSFTDPHIITLDGRHYEHFKTGTFVLYKSMSRDFEVHVRQWDCGSLHYPVSCNCGFVAKEGGDVVALDMCNGQLHESQPYLFVKSRDPTSNIKIRESYLGRKVTIFFSSGAFVRADLSEWGMSLTIQSPSSDYKNTRGLCGTFDEEPDNDFHDKHGAVIKDRSSPYLVFINEWRISPGKSMFDKLPISSKSPGKISYCSCAGDKARFWSVNPLDRHPQSEVMSGCNDSEHVRRPSLIPELDITMEYISADELGRSLKKRSLREEKTPGSLSLSQEKYANLTKVDSKGSIQHKRDKGKIAPLEVRRRIQHLGHHLQERRPVQNRQKRQHLRESPPTFSFPSLSPTDLEGLSYFFPEDHATDTHQEFVPSWPTPSGLVEAHVLEACHQTLANSSIGKSCAEFLGERIDSVVEMCVKDVLLKDDLSWAEAGLALLENECEKRILEEGKYNTEDYGQSIGEILLVLKCPNLCSGHGQCVEWGCACFQGFSSFDCSVLSDQPPEITELEKAGLCDVQLDSCRTVGVFGHGFRESPTIKCEMAQKQYNSSQGVLGAPVYTDTIFHNSTFVTCQLPAHVQKLPTMDLRGDGPTAKWQVKVSNDGYHFSNPQILTVYDGACQTCDPHAEGRCILKEKHCYLDGLCYGEGESSPTSPCLLCRSGLSQWIWSISEDNRPPVFQGLQERLQTFYGDDFVYPLVASDPEGSAVFFTLTSGPEGASVSPMGILRWKVLSQSAQTFTISAVDDCKAEAIVTIEVSMTPCDCLNGGSCVPQEDIPRGGGLYRCSCLPGFEGTRCDVDIDECEPHPCGPGQCRDVIGNYSCECPVGWTGTNCQEDVDECRSSPCLPRGRCINVFGSYQCVPCPEDLPDAGDTCHGKLSFSPSDGYFVLKFVSMSYFSLSKVADLCYLLVDI</sequence>
<keyword evidence="3" id="KW-0677">Repeat</keyword>
<evidence type="ECO:0000256" key="2">
    <source>
        <dbReference type="ARBA" id="ARBA00022729"/>
    </source>
</evidence>
<feature type="domain" description="EGF-like" evidence="8">
    <location>
        <begin position="1159"/>
        <end position="1198"/>
    </location>
</feature>
<dbReference type="InterPro" id="IPR057774">
    <property type="entry name" value="D8C_UMOD/GP2/OIT3-like"/>
</dbReference>
<dbReference type="PANTHER" id="PTHR14949:SF53">
    <property type="entry name" value="VON WILLEBRAND FACTOR D AND EGF DOMAIN-CONTAINING PROTEIN"/>
    <property type="match status" value="1"/>
</dbReference>
<dbReference type="Pfam" id="PF25776">
    <property type="entry name" value="Ig_VWDE"/>
    <property type="match status" value="1"/>
</dbReference>
<dbReference type="SMART" id="SM00216">
    <property type="entry name" value="VWD"/>
    <property type="match status" value="1"/>
</dbReference>
<dbReference type="SMART" id="SM00179">
    <property type="entry name" value="EGF_CA"/>
    <property type="match status" value="3"/>
</dbReference>
<feature type="domain" description="EGF-like" evidence="8">
    <location>
        <begin position="1200"/>
        <end position="1235"/>
    </location>
</feature>
<dbReference type="SMART" id="SM00181">
    <property type="entry name" value="EGF"/>
    <property type="match status" value="4"/>
</dbReference>
<keyword evidence="2" id="KW-0732">Signal</keyword>
<name>A0A4X2M333_VOMUR</name>
<dbReference type="Pfam" id="PF23283">
    <property type="entry name" value="D8C_UMOD"/>
    <property type="match status" value="1"/>
</dbReference>
<dbReference type="Proteomes" id="UP000314987">
    <property type="component" value="Unassembled WGS sequence"/>
</dbReference>
<dbReference type="PROSITE" id="PS01186">
    <property type="entry name" value="EGF_2"/>
    <property type="match status" value="2"/>
</dbReference>
<evidence type="ECO:0000256" key="3">
    <source>
        <dbReference type="ARBA" id="ARBA00022737"/>
    </source>
</evidence>
<evidence type="ECO:0000256" key="1">
    <source>
        <dbReference type="ARBA" id="ARBA00022536"/>
    </source>
</evidence>
<dbReference type="PROSITE" id="PS51233">
    <property type="entry name" value="VWFD"/>
    <property type="match status" value="1"/>
</dbReference>
<evidence type="ECO:0000256" key="7">
    <source>
        <dbReference type="SAM" id="MobiDB-lite"/>
    </source>
</evidence>
<evidence type="ECO:0000259" key="8">
    <source>
        <dbReference type="PROSITE" id="PS50026"/>
    </source>
</evidence>
<dbReference type="PROSITE" id="PS00022">
    <property type="entry name" value="EGF_1"/>
    <property type="match status" value="2"/>
</dbReference>
<dbReference type="InterPro" id="IPR001881">
    <property type="entry name" value="EGF-like_Ca-bd_dom"/>
</dbReference>
<dbReference type="InterPro" id="IPR000152">
    <property type="entry name" value="EGF-type_Asp/Asn_hydroxyl_site"/>
</dbReference>
<dbReference type="PROSITE" id="PS00010">
    <property type="entry name" value="ASX_HYDROXYL"/>
    <property type="match status" value="1"/>
</dbReference>
<evidence type="ECO:0000259" key="9">
    <source>
        <dbReference type="PROSITE" id="PS51233"/>
    </source>
</evidence>
<feature type="compositionally biased region" description="Pro residues" evidence="7">
    <location>
        <begin position="171"/>
        <end position="180"/>
    </location>
</feature>
<dbReference type="Ensembl" id="ENSVURT00010031907.1">
    <property type="protein sequence ID" value="ENSVURP00010028000.1"/>
    <property type="gene ID" value="ENSVURG00010021418.1"/>
</dbReference>
<evidence type="ECO:0000256" key="4">
    <source>
        <dbReference type="ARBA" id="ARBA00023054"/>
    </source>
</evidence>
<dbReference type="GO" id="GO:0009986">
    <property type="term" value="C:cell surface"/>
    <property type="evidence" value="ECO:0007669"/>
    <property type="project" value="TreeGrafter"/>
</dbReference>
<dbReference type="InterPro" id="IPR018097">
    <property type="entry name" value="EGF_Ca-bd_CS"/>
</dbReference>
<keyword evidence="11" id="KW-1185">Reference proteome</keyword>
<dbReference type="Gene3D" id="2.60.120.260">
    <property type="entry name" value="Galactose-binding domain-like"/>
    <property type="match status" value="1"/>
</dbReference>
<evidence type="ECO:0000313" key="10">
    <source>
        <dbReference type="Ensembl" id="ENSVURP00010028000.1"/>
    </source>
</evidence>
<dbReference type="InterPro" id="IPR057885">
    <property type="entry name" value="Ig_VWDE"/>
</dbReference>
<dbReference type="CDD" id="cd00054">
    <property type="entry name" value="EGF_CA"/>
    <property type="match status" value="3"/>
</dbReference>
<feature type="disulfide bond" evidence="6">
    <location>
        <begin position="1204"/>
        <end position="1214"/>
    </location>
</feature>
<accession>A0A4X2M333</accession>
<proteinExistence type="predicted"/>
<organism evidence="10 11">
    <name type="scientific">Vombatus ursinus</name>
    <name type="common">Common wombat</name>
    <dbReference type="NCBI Taxonomy" id="29139"/>
    <lineage>
        <taxon>Eukaryota</taxon>
        <taxon>Metazoa</taxon>
        <taxon>Chordata</taxon>
        <taxon>Craniata</taxon>
        <taxon>Vertebrata</taxon>
        <taxon>Euteleostomi</taxon>
        <taxon>Mammalia</taxon>
        <taxon>Metatheria</taxon>
        <taxon>Diprotodontia</taxon>
        <taxon>Vombatidae</taxon>
        <taxon>Vombatus</taxon>
    </lineage>
</organism>